<keyword evidence="2" id="KW-1133">Transmembrane helix</keyword>
<dbReference type="EMBL" id="LLXI01000239">
    <property type="protein sequence ID" value="PKY43168.1"/>
    <property type="molecule type" value="Genomic_DNA"/>
</dbReference>
<keyword evidence="4" id="KW-1185">Reference proteome</keyword>
<proteinExistence type="predicted"/>
<reference evidence="3 4" key="1">
    <citation type="submission" date="2015-10" db="EMBL/GenBank/DDBJ databases">
        <title>Genome analyses suggest a sexual origin of heterokaryosis in a supposedly ancient asexual fungus.</title>
        <authorList>
            <person name="Ropars J."/>
            <person name="Sedzielewska K."/>
            <person name="Noel J."/>
            <person name="Charron P."/>
            <person name="Farinelli L."/>
            <person name="Marton T."/>
            <person name="Kruger M."/>
            <person name="Pelin A."/>
            <person name="Brachmann A."/>
            <person name="Corradi N."/>
        </authorList>
    </citation>
    <scope>NUCLEOTIDE SEQUENCE [LARGE SCALE GENOMIC DNA]</scope>
    <source>
        <strain evidence="3 4">A4</strain>
    </source>
</reference>
<gene>
    <name evidence="3" type="ORF">RhiirA4_540910</name>
</gene>
<evidence type="ECO:0000313" key="3">
    <source>
        <dbReference type="EMBL" id="PKY43168.1"/>
    </source>
</evidence>
<feature type="transmembrane region" description="Helical" evidence="2">
    <location>
        <begin position="15"/>
        <end position="34"/>
    </location>
</feature>
<name>A0A2I1G962_9GLOM</name>
<evidence type="ECO:0000313" key="4">
    <source>
        <dbReference type="Proteomes" id="UP000234323"/>
    </source>
</evidence>
<evidence type="ECO:0000256" key="2">
    <source>
        <dbReference type="SAM" id="Phobius"/>
    </source>
</evidence>
<dbReference type="Proteomes" id="UP000234323">
    <property type="component" value="Unassembled WGS sequence"/>
</dbReference>
<keyword evidence="2" id="KW-0472">Membrane</keyword>
<dbReference type="VEuPathDB" id="FungiDB:RhiirFUN_022619"/>
<keyword evidence="2" id="KW-0812">Transmembrane</keyword>
<evidence type="ECO:0000256" key="1">
    <source>
        <dbReference type="SAM" id="MobiDB-lite"/>
    </source>
</evidence>
<protein>
    <submittedName>
        <fullName evidence="3">Uncharacterized protein</fullName>
    </submittedName>
</protein>
<dbReference type="OrthoDB" id="4310724at2759"/>
<comment type="caution">
    <text evidence="3">The sequence shown here is derived from an EMBL/GenBank/DDBJ whole genome shotgun (WGS) entry which is preliminary data.</text>
</comment>
<dbReference type="VEuPathDB" id="FungiDB:FUN_017303"/>
<sequence length="68" mass="7629">MTLGNKVTNVAHRSLVVVLAGITVYSFIGAGVIMNRRFSQSKENVTRRKLQEFSRENSNNLTTDDKKS</sequence>
<feature type="compositionally biased region" description="Basic and acidic residues" evidence="1">
    <location>
        <begin position="44"/>
        <end position="55"/>
    </location>
</feature>
<feature type="region of interest" description="Disordered" evidence="1">
    <location>
        <begin position="44"/>
        <end position="68"/>
    </location>
</feature>
<dbReference type="AlphaFoldDB" id="A0A2I1G962"/>
<dbReference type="VEuPathDB" id="FungiDB:RhiirA1_534520"/>
<accession>A0A2I1G962</accession>
<organism evidence="3 4">
    <name type="scientific">Rhizophagus irregularis</name>
    <dbReference type="NCBI Taxonomy" id="588596"/>
    <lineage>
        <taxon>Eukaryota</taxon>
        <taxon>Fungi</taxon>
        <taxon>Fungi incertae sedis</taxon>
        <taxon>Mucoromycota</taxon>
        <taxon>Glomeromycotina</taxon>
        <taxon>Glomeromycetes</taxon>
        <taxon>Glomerales</taxon>
        <taxon>Glomeraceae</taxon>
        <taxon>Rhizophagus</taxon>
    </lineage>
</organism>